<evidence type="ECO:0000256" key="3">
    <source>
        <dbReference type="ARBA" id="ARBA00022801"/>
    </source>
</evidence>
<comment type="similarity">
    <text evidence="4">Belongs to the HepT RNase toxin family.</text>
</comment>
<dbReference type="GO" id="GO:0004540">
    <property type="term" value="F:RNA nuclease activity"/>
    <property type="evidence" value="ECO:0007669"/>
    <property type="project" value="InterPro"/>
</dbReference>
<dbReference type="Gene3D" id="1.20.120.580">
    <property type="entry name" value="bsu32300-like"/>
    <property type="match status" value="1"/>
</dbReference>
<dbReference type="GO" id="GO:0110001">
    <property type="term" value="C:toxin-antitoxin complex"/>
    <property type="evidence" value="ECO:0007669"/>
    <property type="project" value="InterPro"/>
</dbReference>
<keyword evidence="2" id="KW-0540">Nuclease</keyword>
<evidence type="ECO:0000313" key="5">
    <source>
        <dbReference type="EMBL" id="MYH62206.1"/>
    </source>
</evidence>
<organism evidence="5">
    <name type="scientific">Caldilineaceae bacterium SB0675_bin_29</name>
    <dbReference type="NCBI Taxonomy" id="2605266"/>
    <lineage>
        <taxon>Bacteria</taxon>
        <taxon>Bacillati</taxon>
        <taxon>Chloroflexota</taxon>
        <taxon>Caldilineae</taxon>
        <taxon>Caldilineales</taxon>
        <taxon>Caldilineaceae</taxon>
    </lineage>
</organism>
<dbReference type="Pfam" id="PF01934">
    <property type="entry name" value="HepT-like"/>
    <property type="match status" value="1"/>
</dbReference>
<dbReference type="InterPro" id="IPR052379">
    <property type="entry name" value="Type_VII_TA_RNase"/>
</dbReference>
<dbReference type="NCBIfam" id="NF047751">
    <property type="entry name" value="HepT_toxin"/>
    <property type="match status" value="1"/>
</dbReference>
<proteinExistence type="inferred from homology"/>
<dbReference type="EMBL" id="VYDA01000389">
    <property type="protein sequence ID" value="MYH62206.1"/>
    <property type="molecule type" value="Genomic_DNA"/>
</dbReference>
<accession>A0A6B1G454</accession>
<dbReference type="PANTHER" id="PTHR33397:SF3">
    <property type="entry name" value="MRNA NUCLEASE HEPT"/>
    <property type="match status" value="1"/>
</dbReference>
<comment type="caution">
    <text evidence="5">The sequence shown here is derived from an EMBL/GenBank/DDBJ whole genome shotgun (WGS) entry which is preliminary data.</text>
</comment>
<keyword evidence="1" id="KW-1277">Toxin-antitoxin system</keyword>
<protein>
    <submittedName>
        <fullName evidence="5">DUF86 domain-containing protein</fullName>
    </submittedName>
</protein>
<dbReference type="SUPFAM" id="SSF81593">
    <property type="entry name" value="Nucleotidyltransferase substrate binding subunit/domain"/>
    <property type="match status" value="1"/>
</dbReference>
<dbReference type="InterPro" id="IPR037038">
    <property type="entry name" value="HepT-like_sf"/>
</dbReference>
<dbReference type="InterPro" id="IPR008201">
    <property type="entry name" value="HepT-like"/>
</dbReference>
<evidence type="ECO:0000256" key="1">
    <source>
        <dbReference type="ARBA" id="ARBA00022649"/>
    </source>
</evidence>
<keyword evidence="3" id="KW-0378">Hydrolase</keyword>
<sequence>MTPTYISRRVIVERLSQLNHLIGEIARLPLHDGGAFFADSRNVHTAESCLRRALEALFDIGRHILGKGYGVPAGSYRDIATLLAQKEVLDRGEEKRFAQMAAYRNRMVHVYHEVSSAELFRVCVEDLGDLTSIRSAFQRWIRDNPHRIDNPLTDADGQA</sequence>
<evidence type="ECO:0000256" key="4">
    <source>
        <dbReference type="ARBA" id="ARBA00024207"/>
    </source>
</evidence>
<reference evidence="5" key="1">
    <citation type="submission" date="2019-09" db="EMBL/GenBank/DDBJ databases">
        <title>Characterisation of the sponge microbiome using genome-centric metagenomics.</title>
        <authorList>
            <person name="Engelberts J.P."/>
            <person name="Robbins S.J."/>
            <person name="De Goeij J.M."/>
            <person name="Aranda M."/>
            <person name="Bell S.C."/>
            <person name="Webster N.S."/>
        </authorList>
    </citation>
    <scope>NUCLEOTIDE SEQUENCE</scope>
    <source>
        <strain evidence="5">SB0675_bin_29</strain>
    </source>
</reference>
<gene>
    <name evidence="5" type="ORF">F4148_10745</name>
</gene>
<evidence type="ECO:0000256" key="2">
    <source>
        <dbReference type="ARBA" id="ARBA00022722"/>
    </source>
</evidence>
<name>A0A6B1G454_9CHLR</name>
<dbReference type="PANTHER" id="PTHR33397">
    <property type="entry name" value="UPF0331 PROTEIN YUTE"/>
    <property type="match status" value="1"/>
</dbReference>
<dbReference type="GO" id="GO:0016787">
    <property type="term" value="F:hydrolase activity"/>
    <property type="evidence" value="ECO:0007669"/>
    <property type="project" value="UniProtKB-KW"/>
</dbReference>
<dbReference type="AlphaFoldDB" id="A0A6B1G454"/>